<dbReference type="PROSITE" id="PS51318">
    <property type="entry name" value="TAT"/>
    <property type="match status" value="1"/>
</dbReference>
<dbReference type="PATRIC" id="fig|285473.5.peg.3797"/>
<evidence type="ECO:0008006" key="5">
    <source>
        <dbReference type="Google" id="ProtNLM"/>
    </source>
</evidence>
<feature type="compositionally biased region" description="Basic and acidic residues" evidence="1">
    <location>
        <begin position="34"/>
        <end position="43"/>
    </location>
</feature>
<evidence type="ECO:0000256" key="2">
    <source>
        <dbReference type="SAM" id="SignalP"/>
    </source>
</evidence>
<dbReference type="InterPro" id="IPR006311">
    <property type="entry name" value="TAT_signal"/>
</dbReference>
<organism evidence="3 4">
    <name type="scientific">Streptomyces rubrolavendulae</name>
    <dbReference type="NCBI Taxonomy" id="285473"/>
    <lineage>
        <taxon>Bacteria</taxon>
        <taxon>Bacillati</taxon>
        <taxon>Actinomycetota</taxon>
        <taxon>Actinomycetes</taxon>
        <taxon>Kitasatosporales</taxon>
        <taxon>Streptomycetaceae</taxon>
        <taxon>Streptomyces</taxon>
    </lineage>
</organism>
<evidence type="ECO:0000256" key="1">
    <source>
        <dbReference type="SAM" id="MobiDB-lite"/>
    </source>
</evidence>
<name>A0A1D8G5N2_9ACTN</name>
<sequence>MSVARRPLLTATAAGTLLGALWFVPSANATGEEPAPHHPRQDVSRQLAAAPAGAAGATGGPSSEGRAGQELRLADTGAGVETAPYVLGGSAFLAVGVGLVAYATRRGAGAVL</sequence>
<feature type="region of interest" description="Disordered" evidence="1">
    <location>
        <begin position="28"/>
        <end position="73"/>
    </location>
</feature>
<dbReference type="AlphaFoldDB" id="A0A1D8G5N2"/>
<evidence type="ECO:0000313" key="3">
    <source>
        <dbReference type="EMBL" id="AOT60748.1"/>
    </source>
</evidence>
<proteinExistence type="predicted"/>
<feature type="chain" id="PRO_5009107130" description="Gram-positive cocci surface proteins LPxTG domain-containing protein" evidence="2">
    <location>
        <begin position="30"/>
        <end position="112"/>
    </location>
</feature>
<keyword evidence="2" id="KW-0732">Signal</keyword>
<dbReference type="GeneID" id="91405159"/>
<dbReference type="RefSeq" id="WP_031132233.1">
    <property type="nucleotide sequence ID" value="NZ_CP017316.1"/>
</dbReference>
<dbReference type="Proteomes" id="UP000095349">
    <property type="component" value="Chromosome"/>
</dbReference>
<protein>
    <recommendedName>
        <fullName evidence="5">Gram-positive cocci surface proteins LPxTG domain-containing protein</fullName>
    </recommendedName>
</protein>
<dbReference type="STRING" id="285473.A4G23_03623"/>
<gene>
    <name evidence="3" type="ORF">A4G23_03623</name>
</gene>
<dbReference type="KEGG" id="srn:A4G23_03623"/>
<accession>A0A1D8G5N2</accession>
<evidence type="ECO:0000313" key="4">
    <source>
        <dbReference type="Proteomes" id="UP000095349"/>
    </source>
</evidence>
<feature type="signal peptide" evidence="2">
    <location>
        <begin position="1"/>
        <end position="29"/>
    </location>
</feature>
<reference evidence="3 4" key="1">
    <citation type="submission" date="2016-09" db="EMBL/GenBank/DDBJ databases">
        <title>Streptomyces rubrolavendulae MJM4426 Genome sequencing and assembly.</title>
        <authorList>
            <person name="Kim J.-G."/>
        </authorList>
    </citation>
    <scope>NUCLEOTIDE SEQUENCE [LARGE SCALE GENOMIC DNA]</scope>
    <source>
        <strain evidence="3 4">MJM4426</strain>
    </source>
</reference>
<dbReference type="EMBL" id="CP017316">
    <property type="protein sequence ID" value="AOT60748.1"/>
    <property type="molecule type" value="Genomic_DNA"/>
</dbReference>
<dbReference type="OrthoDB" id="4268100at2"/>
<keyword evidence="4" id="KW-1185">Reference proteome</keyword>